<keyword evidence="1" id="KW-1133">Transmembrane helix</keyword>
<accession>A0A4V2QER3</accession>
<dbReference type="AlphaFoldDB" id="A0A4V2QER3"/>
<evidence type="ECO:0000256" key="1">
    <source>
        <dbReference type="SAM" id="Phobius"/>
    </source>
</evidence>
<proteinExistence type="predicted"/>
<gene>
    <name evidence="2" type="ORF">EV196_101466</name>
</gene>
<name>A0A4V2QER3_9FLAO</name>
<dbReference type="Proteomes" id="UP000295455">
    <property type="component" value="Unassembled WGS sequence"/>
</dbReference>
<comment type="caution">
    <text evidence="2">The sequence shown here is derived from an EMBL/GenBank/DDBJ whole genome shotgun (WGS) entry which is preliminary data.</text>
</comment>
<keyword evidence="1" id="KW-0812">Transmembrane</keyword>
<dbReference type="EMBL" id="SLUP01000001">
    <property type="protein sequence ID" value="TCL69037.1"/>
    <property type="molecule type" value="Genomic_DNA"/>
</dbReference>
<protein>
    <submittedName>
        <fullName evidence="2">Uncharacterized protein</fullName>
    </submittedName>
</protein>
<keyword evidence="1" id="KW-0472">Membrane</keyword>
<reference evidence="2 3" key="1">
    <citation type="submission" date="2019-03" db="EMBL/GenBank/DDBJ databases">
        <title>Genomic Encyclopedia of Type Strains, Phase IV (KMG-IV): sequencing the most valuable type-strain genomes for metagenomic binning, comparative biology and taxonomic classification.</title>
        <authorList>
            <person name="Goeker M."/>
        </authorList>
    </citation>
    <scope>NUCLEOTIDE SEQUENCE [LARGE SCALE GENOMIC DNA]</scope>
    <source>
        <strain evidence="2 3">DSM 18792</strain>
    </source>
</reference>
<organism evidence="2 3">
    <name type="scientific">Mariniflexile fucanivorans</name>
    <dbReference type="NCBI Taxonomy" id="264023"/>
    <lineage>
        <taxon>Bacteria</taxon>
        <taxon>Pseudomonadati</taxon>
        <taxon>Bacteroidota</taxon>
        <taxon>Flavobacteriia</taxon>
        <taxon>Flavobacteriales</taxon>
        <taxon>Flavobacteriaceae</taxon>
        <taxon>Mariniflexile</taxon>
    </lineage>
</organism>
<sequence>MNVLCAIKKINTHIINTFLMEYKKAGRYLILGILFFLPVTFLLFLYPATHHYTPLDIVNQSVLDINQFHSNSEEKVVLKDHITILGFLGSNPIENNIVASNLKELVYDKFKGFKKFQIVILVPNGTEAEVEKLKAEITGYEDLRFWHFVFGEPEAIENVFTSLKSKTGLTNNLSTNDVFIVDKDLNQRGRLDDRTDNEISKQAPTYLLSAYNCIEVAEIKNKMSDDLRILFTEYRQIRKGEFDSSTRRANDLKETAN</sequence>
<evidence type="ECO:0000313" key="2">
    <source>
        <dbReference type="EMBL" id="TCL69037.1"/>
    </source>
</evidence>
<feature type="transmembrane region" description="Helical" evidence="1">
    <location>
        <begin position="28"/>
        <end position="46"/>
    </location>
</feature>
<keyword evidence="3" id="KW-1185">Reference proteome</keyword>
<evidence type="ECO:0000313" key="3">
    <source>
        <dbReference type="Proteomes" id="UP000295455"/>
    </source>
</evidence>